<evidence type="ECO:0000313" key="3">
    <source>
        <dbReference type="EMBL" id="KAF5739335.1"/>
    </source>
</evidence>
<gene>
    <name evidence="3" type="ORF">HS088_TW12G00540</name>
</gene>
<name>A0A7J7CYZ5_TRIWF</name>
<dbReference type="InParanoid" id="A0A7J7CYZ5"/>
<evidence type="ECO:0000313" key="4">
    <source>
        <dbReference type="Proteomes" id="UP000593562"/>
    </source>
</evidence>
<sequence>MVTTRRSQGSPSERQKWDKIFNGLVKMLKSQEQQLETLVKERKILQDRIKMQHDQLVSNIRFYEDRISQMKEDLVEKDRVHMLDAAKADLILAVKQRETAIHKLNLGDKDDELADFKSCFDYLSESIRDNSSRNSSKPDKRKSGNRDTDKDVGSRMLDGEVRRLKHDYEKLASEKSSEISALLAEKKFVWNQYNLMEQNLTNRLESKHSDLERANGKIVQLLGSMEQLQSSNDEKNELIARLNAKVAGLETDANKSVEQISKLSQDLEFLRKCRSTSSTPALKRCTRGGTSMIGDKNHGRDGSNIIMKKEVSAASDIGKESRSLKRKGVDSVPISKCPKLFTSGFKVPKLKNSPSNYR</sequence>
<feature type="region of interest" description="Disordered" evidence="2">
    <location>
        <begin position="280"/>
        <end position="302"/>
    </location>
</feature>
<protein>
    <recommendedName>
        <fullName evidence="5">Cytomatrix family protein</fullName>
    </recommendedName>
</protein>
<dbReference type="Proteomes" id="UP000593562">
    <property type="component" value="Unassembled WGS sequence"/>
</dbReference>
<evidence type="ECO:0000256" key="2">
    <source>
        <dbReference type="SAM" id="MobiDB-lite"/>
    </source>
</evidence>
<dbReference type="AlphaFoldDB" id="A0A7J7CYZ5"/>
<feature type="coiled-coil region" evidence="1">
    <location>
        <begin position="211"/>
        <end position="259"/>
    </location>
</feature>
<organism evidence="3 4">
    <name type="scientific">Tripterygium wilfordii</name>
    <name type="common">Thunder God vine</name>
    <dbReference type="NCBI Taxonomy" id="458696"/>
    <lineage>
        <taxon>Eukaryota</taxon>
        <taxon>Viridiplantae</taxon>
        <taxon>Streptophyta</taxon>
        <taxon>Embryophyta</taxon>
        <taxon>Tracheophyta</taxon>
        <taxon>Spermatophyta</taxon>
        <taxon>Magnoliopsida</taxon>
        <taxon>eudicotyledons</taxon>
        <taxon>Gunneridae</taxon>
        <taxon>Pentapetalae</taxon>
        <taxon>rosids</taxon>
        <taxon>fabids</taxon>
        <taxon>Celastrales</taxon>
        <taxon>Celastraceae</taxon>
        <taxon>Tripterygium</taxon>
    </lineage>
</organism>
<keyword evidence="4" id="KW-1185">Reference proteome</keyword>
<accession>A0A7J7CYZ5</accession>
<dbReference type="OrthoDB" id="1921280at2759"/>
<feature type="coiled-coil region" evidence="1">
    <location>
        <begin position="28"/>
        <end position="73"/>
    </location>
</feature>
<dbReference type="EMBL" id="JAAARO010000012">
    <property type="protein sequence ID" value="KAF5739335.1"/>
    <property type="molecule type" value="Genomic_DNA"/>
</dbReference>
<reference evidence="3 4" key="1">
    <citation type="journal article" date="2020" name="Nat. Commun.">
        <title>Genome of Tripterygium wilfordii and identification of cytochrome P450 involved in triptolide biosynthesis.</title>
        <authorList>
            <person name="Tu L."/>
            <person name="Su P."/>
            <person name="Zhang Z."/>
            <person name="Gao L."/>
            <person name="Wang J."/>
            <person name="Hu T."/>
            <person name="Zhou J."/>
            <person name="Zhang Y."/>
            <person name="Zhao Y."/>
            <person name="Liu Y."/>
            <person name="Song Y."/>
            <person name="Tong Y."/>
            <person name="Lu Y."/>
            <person name="Yang J."/>
            <person name="Xu C."/>
            <person name="Jia M."/>
            <person name="Peters R.J."/>
            <person name="Huang L."/>
            <person name="Gao W."/>
        </authorList>
    </citation>
    <scope>NUCLEOTIDE SEQUENCE [LARGE SCALE GENOMIC DNA]</scope>
    <source>
        <strain evidence="4">cv. XIE 37</strain>
        <tissue evidence="3">Leaf</tissue>
    </source>
</reference>
<evidence type="ECO:0000256" key="1">
    <source>
        <dbReference type="SAM" id="Coils"/>
    </source>
</evidence>
<evidence type="ECO:0008006" key="5">
    <source>
        <dbReference type="Google" id="ProtNLM"/>
    </source>
</evidence>
<proteinExistence type="predicted"/>
<feature type="region of interest" description="Disordered" evidence="2">
    <location>
        <begin position="128"/>
        <end position="158"/>
    </location>
</feature>
<keyword evidence="1" id="KW-0175">Coiled coil</keyword>
<dbReference type="FunCoup" id="A0A7J7CYZ5">
    <property type="interactions" value="664"/>
</dbReference>
<comment type="caution">
    <text evidence="3">The sequence shown here is derived from an EMBL/GenBank/DDBJ whole genome shotgun (WGS) entry which is preliminary data.</text>
</comment>
<dbReference type="PANTHER" id="PTHR35992">
    <property type="entry name" value="CYTOMATRIX PROTEIN-LIKE PROTEIN"/>
    <property type="match status" value="1"/>
</dbReference>
<dbReference type="PANTHER" id="PTHR35992:SF1">
    <property type="entry name" value="CYTOMATRIX PROTEIN-LIKE PROTEIN"/>
    <property type="match status" value="1"/>
</dbReference>